<gene>
    <name evidence="1" type="ORF">Pyn_04535</name>
</gene>
<name>A0A314UEZ8_PRUYE</name>
<organism evidence="1 2">
    <name type="scientific">Prunus yedoensis var. nudiflora</name>
    <dbReference type="NCBI Taxonomy" id="2094558"/>
    <lineage>
        <taxon>Eukaryota</taxon>
        <taxon>Viridiplantae</taxon>
        <taxon>Streptophyta</taxon>
        <taxon>Embryophyta</taxon>
        <taxon>Tracheophyta</taxon>
        <taxon>Spermatophyta</taxon>
        <taxon>Magnoliopsida</taxon>
        <taxon>eudicotyledons</taxon>
        <taxon>Gunneridae</taxon>
        <taxon>Pentapetalae</taxon>
        <taxon>rosids</taxon>
        <taxon>fabids</taxon>
        <taxon>Rosales</taxon>
        <taxon>Rosaceae</taxon>
        <taxon>Amygdaloideae</taxon>
        <taxon>Amygdaleae</taxon>
        <taxon>Prunus</taxon>
    </lineage>
</organism>
<dbReference type="PROSITE" id="PS51257">
    <property type="entry name" value="PROKAR_LIPOPROTEIN"/>
    <property type="match status" value="1"/>
</dbReference>
<dbReference type="EMBL" id="PJQY01003609">
    <property type="protein sequence ID" value="PQM35921.1"/>
    <property type="molecule type" value="Genomic_DNA"/>
</dbReference>
<evidence type="ECO:0000313" key="1">
    <source>
        <dbReference type="EMBL" id="PQM35921.1"/>
    </source>
</evidence>
<protein>
    <submittedName>
        <fullName evidence="1">Uncharacterized protein</fullName>
    </submittedName>
</protein>
<dbReference type="AlphaFoldDB" id="A0A314UEZ8"/>
<comment type="caution">
    <text evidence="1">The sequence shown here is derived from an EMBL/GenBank/DDBJ whole genome shotgun (WGS) entry which is preliminary data.</text>
</comment>
<dbReference type="Proteomes" id="UP000250321">
    <property type="component" value="Unassembled WGS sequence"/>
</dbReference>
<accession>A0A314UEZ8</accession>
<sequence length="84" mass="9590">MARLCSRTFKEAFDIQYNQPMGILGCDDLNHHKLSQESALRLGSAQIIPAMFSEHPVHNQHGRLSSMMIEIIIVYGMVYSNRQL</sequence>
<evidence type="ECO:0000313" key="2">
    <source>
        <dbReference type="Proteomes" id="UP000250321"/>
    </source>
</evidence>
<reference evidence="1 2" key="1">
    <citation type="submission" date="2018-02" db="EMBL/GenBank/DDBJ databases">
        <title>Draft genome of wild Prunus yedoensis var. nudiflora.</title>
        <authorList>
            <person name="Baek S."/>
            <person name="Kim J.-H."/>
            <person name="Choi K."/>
            <person name="Kim G.-B."/>
            <person name="Cho A."/>
            <person name="Jang H."/>
            <person name="Shin C.-H."/>
            <person name="Yu H.-J."/>
            <person name="Mun J.-H."/>
        </authorList>
    </citation>
    <scope>NUCLEOTIDE SEQUENCE [LARGE SCALE GENOMIC DNA]</scope>
    <source>
        <strain evidence="2">cv. Jeju island</strain>
        <tissue evidence="1">Leaf</tissue>
    </source>
</reference>
<proteinExistence type="predicted"/>
<keyword evidence="2" id="KW-1185">Reference proteome</keyword>